<dbReference type="RefSeq" id="WP_317138901.1">
    <property type="nucleotide sequence ID" value="NZ_CP118157.1"/>
</dbReference>
<dbReference type="InterPro" id="IPR032808">
    <property type="entry name" value="DoxX"/>
</dbReference>
<evidence type="ECO:0000256" key="3">
    <source>
        <dbReference type="ARBA" id="ARBA00022989"/>
    </source>
</evidence>
<gene>
    <name evidence="6" type="ORF">N8K70_13680</name>
</gene>
<keyword evidence="4 5" id="KW-0472">Membrane</keyword>
<evidence type="ECO:0000313" key="6">
    <source>
        <dbReference type="EMBL" id="WOF22430.1"/>
    </source>
</evidence>
<reference evidence="6 7" key="1">
    <citation type="submission" date="2023-02" db="EMBL/GenBank/DDBJ databases">
        <title>Microbacterium betulae sp. nov., isolated from birch wood.</title>
        <authorList>
            <person name="Pasciak M."/>
            <person name="Pawlik K.J."/>
            <person name="Martynowski D."/>
            <person name="Laczmanski L."/>
            <person name="Ciekot J."/>
            <person name="Szponar B."/>
            <person name="Wojcik-Fatla A."/>
            <person name="Mackiewicz B."/>
            <person name="Farian E."/>
            <person name="Cholewa G."/>
            <person name="Cholewa A."/>
            <person name="Dutkiewicz J."/>
        </authorList>
    </citation>
    <scope>NUCLEOTIDE SEQUENCE [LARGE SCALE GENOMIC DNA]</scope>
    <source>
        <strain evidence="6 7">AB</strain>
    </source>
</reference>
<evidence type="ECO:0000256" key="4">
    <source>
        <dbReference type="ARBA" id="ARBA00023136"/>
    </source>
</evidence>
<sequence>MLIAFWIVNVLAALVFIAAGGMKTVRSKEAIVASGLTWAEDFSRTAVRLIGVAELLGGLGLVLPVLTGVAPVLTPIAAAGLTVIMIGAVVVHVRRRETPLPAAVLAALAAVSTVLSGIVVFG</sequence>
<name>A0AA97FHJ6_9MICO</name>
<dbReference type="KEGG" id="mbet:N8K70_13680"/>
<evidence type="ECO:0000313" key="7">
    <source>
        <dbReference type="Proteomes" id="UP001305498"/>
    </source>
</evidence>
<protein>
    <submittedName>
        <fullName evidence="6">DoxX family protein</fullName>
    </submittedName>
</protein>
<organism evidence="6 7">
    <name type="scientific">Microbacterium betulae</name>
    <dbReference type="NCBI Taxonomy" id="2981139"/>
    <lineage>
        <taxon>Bacteria</taxon>
        <taxon>Bacillati</taxon>
        <taxon>Actinomycetota</taxon>
        <taxon>Actinomycetes</taxon>
        <taxon>Micrococcales</taxon>
        <taxon>Microbacteriaceae</taxon>
        <taxon>Microbacterium</taxon>
    </lineage>
</organism>
<dbReference type="Pfam" id="PF13564">
    <property type="entry name" value="DoxX_2"/>
    <property type="match status" value="1"/>
</dbReference>
<dbReference type="AlphaFoldDB" id="A0AA97FHJ6"/>
<proteinExistence type="predicted"/>
<keyword evidence="3 5" id="KW-1133">Transmembrane helix</keyword>
<feature type="transmembrane region" description="Helical" evidence="5">
    <location>
        <begin position="72"/>
        <end position="93"/>
    </location>
</feature>
<accession>A0AA97FHJ6</accession>
<dbReference type="GO" id="GO:0016020">
    <property type="term" value="C:membrane"/>
    <property type="evidence" value="ECO:0007669"/>
    <property type="project" value="UniProtKB-SubCell"/>
</dbReference>
<dbReference type="EMBL" id="CP118157">
    <property type="protein sequence ID" value="WOF22430.1"/>
    <property type="molecule type" value="Genomic_DNA"/>
</dbReference>
<keyword evidence="2 5" id="KW-0812">Transmembrane</keyword>
<dbReference type="Proteomes" id="UP001305498">
    <property type="component" value="Chromosome"/>
</dbReference>
<evidence type="ECO:0000256" key="1">
    <source>
        <dbReference type="ARBA" id="ARBA00004141"/>
    </source>
</evidence>
<feature type="transmembrane region" description="Helical" evidence="5">
    <location>
        <begin position="6"/>
        <end position="25"/>
    </location>
</feature>
<comment type="subcellular location">
    <subcellularLocation>
        <location evidence="1">Membrane</location>
        <topology evidence="1">Multi-pass membrane protein</topology>
    </subcellularLocation>
</comment>
<keyword evidence="7" id="KW-1185">Reference proteome</keyword>
<evidence type="ECO:0000256" key="2">
    <source>
        <dbReference type="ARBA" id="ARBA00022692"/>
    </source>
</evidence>
<evidence type="ECO:0000256" key="5">
    <source>
        <dbReference type="SAM" id="Phobius"/>
    </source>
</evidence>
<feature type="transmembrane region" description="Helical" evidence="5">
    <location>
        <begin position="100"/>
        <end position="121"/>
    </location>
</feature>